<evidence type="ECO:0000313" key="5">
    <source>
        <dbReference type="Proteomes" id="UP001593833"/>
    </source>
</evidence>
<accession>A0ABV6YM01</accession>
<gene>
    <name evidence="4" type="ORF">ACFL6M_07125</name>
</gene>
<organism evidence="4 5">
    <name type="scientific">Eiseniibacteriota bacterium</name>
    <dbReference type="NCBI Taxonomy" id="2212470"/>
    <lineage>
        <taxon>Bacteria</taxon>
        <taxon>Candidatus Eiseniibacteriota</taxon>
    </lineage>
</organism>
<evidence type="ECO:0000259" key="3">
    <source>
        <dbReference type="PROSITE" id="PS50110"/>
    </source>
</evidence>
<protein>
    <submittedName>
        <fullName evidence="4">Response regulator</fullName>
    </submittedName>
</protein>
<dbReference type="EMBL" id="JBHPKH010000132">
    <property type="protein sequence ID" value="MFC1573353.1"/>
    <property type="molecule type" value="Genomic_DNA"/>
</dbReference>
<feature type="domain" description="Response regulatory" evidence="3">
    <location>
        <begin position="4"/>
        <end position="118"/>
    </location>
</feature>
<dbReference type="Proteomes" id="UP001593833">
    <property type="component" value="Unassembled WGS sequence"/>
</dbReference>
<keyword evidence="1 2" id="KW-0597">Phosphoprotein</keyword>
<dbReference type="PANTHER" id="PTHR44591">
    <property type="entry name" value="STRESS RESPONSE REGULATOR PROTEIN 1"/>
    <property type="match status" value="1"/>
</dbReference>
<dbReference type="Pfam" id="PF00072">
    <property type="entry name" value="Response_reg"/>
    <property type="match status" value="1"/>
</dbReference>
<dbReference type="PANTHER" id="PTHR44591:SF3">
    <property type="entry name" value="RESPONSE REGULATORY DOMAIN-CONTAINING PROTEIN"/>
    <property type="match status" value="1"/>
</dbReference>
<dbReference type="CDD" id="cd00156">
    <property type="entry name" value="REC"/>
    <property type="match status" value="1"/>
</dbReference>
<comment type="caution">
    <text evidence="4">The sequence shown here is derived from an EMBL/GenBank/DDBJ whole genome shotgun (WGS) entry which is preliminary data.</text>
</comment>
<proteinExistence type="predicted"/>
<dbReference type="InterPro" id="IPR011006">
    <property type="entry name" value="CheY-like_superfamily"/>
</dbReference>
<dbReference type="PROSITE" id="PS50110">
    <property type="entry name" value="RESPONSE_REGULATORY"/>
    <property type="match status" value="1"/>
</dbReference>
<dbReference type="SMART" id="SM00448">
    <property type="entry name" value="REC"/>
    <property type="match status" value="1"/>
</dbReference>
<dbReference type="Gene3D" id="3.40.50.2300">
    <property type="match status" value="1"/>
</dbReference>
<evidence type="ECO:0000256" key="1">
    <source>
        <dbReference type="ARBA" id="ARBA00022553"/>
    </source>
</evidence>
<evidence type="ECO:0000256" key="2">
    <source>
        <dbReference type="PROSITE-ProRule" id="PRU00169"/>
    </source>
</evidence>
<feature type="modified residue" description="4-aspartylphosphate" evidence="2">
    <location>
        <position position="54"/>
    </location>
</feature>
<dbReference type="SUPFAM" id="SSF52172">
    <property type="entry name" value="CheY-like"/>
    <property type="match status" value="1"/>
</dbReference>
<sequence>MKYRVLIVDDEALLVRTLSQAFRDAGYDVVTAGSAEDAKEILDSTEAFDLLLLDNRLPGKSGLELLGEVGKMPETRIVLMTAYDTDETYKESIRLGADLYLSKPFDLKALLSKASELVAKGAGA</sequence>
<name>A0ABV6YM01_UNCEI</name>
<evidence type="ECO:0000313" key="4">
    <source>
        <dbReference type="EMBL" id="MFC1573353.1"/>
    </source>
</evidence>
<reference evidence="4 5" key="1">
    <citation type="submission" date="2024-09" db="EMBL/GenBank/DDBJ databases">
        <authorList>
            <person name="D'Angelo T."/>
        </authorList>
    </citation>
    <scope>NUCLEOTIDE SEQUENCE [LARGE SCALE GENOMIC DNA]</scope>
    <source>
        <strain evidence="4">SAG AM-320-E07</strain>
    </source>
</reference>
<dbReference type="InterPro" id="IPR050595">
    <property type="entry name" value="Bact_response_regulator"/>
</dbReference>
<dbReference type="InterPro" id="IPR001789">
    <property type="entry name" value="Sig_transdc_resp-reg_receiver"/>
</dbReference>
<keyword evidence="5" id="KW-1185">Reference proteome</keyword>